<gene>
    <name evidence="3" type="ORF">GUITHDRAFT_148832</name>
</gene>
<evidence type="ECO:0000313" key="5">
    <source>
        <dbReference type="Proteomes" id="UP000011087"/>
    </source>
</evidence>
<dbReference type="Proteomes" id="UP000011087">
    <property type="component" value="Unassembled WGS sequence"/>
</dbReference>
<dbReference type="PaxDb" id="55529-EKX32106"/>
<dbReference type="EMBL" id="JH993210">
    <property type="protein sequence ID" value="EKX32106.1"/>
    <property type="molecule type" value="Genomic_DNA"/>
</dbReference>
<feature type="chain" id="PRO_5008769676" evidence="2">
    <location>
        <begin position="20"/>
        <end position="296"/>
    </location>
</feature>
<reference evidence="5" key="2">
    <citation type="submission" date="2012-11" db="EMBL/GenBank/DDBJ databases">
        <authorList>
            <person name="Kuo A."/>
            <person name="Curtis B.A."/>
            <person name="Tanifuji G."/>
            <person name="Burki F."/>
            <person name="Gruber A."/>
            <person name="Irimia M."/>
            <person name="Maruyama S."/>
            <person name="Arias M.C."/>
            <person name="Ball S.G."/>
            <person name="Gile G.H."/>
            <person name="Hirakawa Y."/>
            <person name="Hopkins J.F."/>
            <person name="Rensing S.A."/>
            <person name="Schmutz J."/>
            <person name="Symeonidi A."/>
            <person name="Elias M."/>
            <person name="Eveleigh R.J."/>
            <person name="Herman E.K."/>
            <person name="Klute M.J."/>
            <person name="Nakayama T."/>
            <person name="Obornik M."/>
            <person name="Reyes-Prieto A."/>
            <person name="Armbrust E.V."/>
            <person name="Aves S.J."/>
            <person name="Beiko R.G."/>
            <person name="Coutinho P."/>
            <person name="Dacks J.B."/>
            <person name="Durnford D.G."/>
            <person name="Fast N.M."/>
            <person name="Green B.R."/>
            <person name="Grisdale C."/>
            <person name="Hempe F."/>
            <person name="Henrissat B."/>
            <person name="Hoppner M.P."/>
            <person name="Ishida K.-I."/>
            <person name="Kim E."/>
            <person name="Koreny L."/>
            <person name="Kroth P.G."/>
            <person name="Liu Y."/>
            <person name="Malik S.-B."/>
            <person name="Maier U.G."/>
            <person name="McRose D."/>
            <person name="Mock T."/>
            <person name="Neilson J.A."/>
            <person name="Onodera N.T."/>
            <person name="Poole A.M."/>
            <person name="Pritham E.J."/>
            <person name="Richards T.A."/>
            <person name="Rocap G."/>
            <person name="Roy S.W."/>
            <person name="Sarai C."/>
            <person name="Schaack S."/>
            <person name="Shirato S."/>
            <person name="Slamovits C.H."/>
            <person name="Spencer D.F."/>
            <person name="Suzuki S."/>
            <person name="Worden A.Z."/>
            <person name="Zauner S."/>
            <person name="Barry K."/>
            <person name="Bell C."/>
            <person name="Bharti A.K."/>
            <person name="Crow J.A."/>
            <person name="Grimwood J."/>
            <person name="Kramer R."/>
            <person name="Lindquist E."/>
            <person name="Lucas S."/>
            <person name="Salamov A."/>
            <person name="McFadden G.I."/>
            <person name="Lane C.E."/>
            <person name="Keeling P.J."/>
            <person name="Gray M.W."/>
            <person name="Grigoriev I.V."/>
            <person name="Archibald J.M."/>
        </authorList>
    </citation>
    <scope>NUCLEOTIDE SEQUENCE</scope>
    <source>
        <strain evidence="5">CCMP2712</strain>
    </source>
</reference>
<evidence type="ECO:0000313" key="4">
    <source>
        <dbReference type="EnsemblProtists" id="EKX32106"/>
    </source>
</evidence>
<keyword evidence="1" id="KW-0472">Membrane</keyword>
<reference evidence="4" key="3">
    <citation type="submission" date="2015-06" db="UniProtKB">
        <authorList>
            <consortium name="EnsemblProtists"/>
        </authorList>
    </citation>
    <scope>IDENTIFICATION</scope>
</reference>
<name>L1I773_GUITC</name>
<protein>
    <submittedName>
        <fullName evidence="3 4">Uncharacterized protein</fullName>
    </submittedName>
</protein>
<keyword evidence="1" id="KW-0812">Transmembrane</keyword>
<dbReference type="HOGENOM" id="CLU_941491_0_0_1"/>
<dbReference type="EnsemblProtists" id="EKX32106">
    <property type="protein sequence ID" value="EKX32106"/>
    <property type="gene ID" value="GUITHDRAFT_148832"/>
</dbReference>
<evidence type="ECO:0000313" key="3">
    <source>
        <dbReference type="EMBL" id="EKX32106.1"/>
    </source>
</evidence>
<proteinExistence type="predicted"/>
<evidence type="ECO:0000256" key="2">
    <source>
        <dbReference type="SAM" id="SignalP"/>
    </source>
</evidence>
<sequence length="296" mass="32237">MPRTISLLLCIAMIHGAICGPCPEGTIGYAGGNETYNLLTTCNFDKNAYSSNDATTGCECQSGPTTSQDCMIAFDNDTSTVYNMTDDDYRWMWFTFINIGSAYIDSIEFSNGIYAADHRSQYIARVAGSETLEQIHYIRCHLEGDAILNGTFVFRCNARGSLILIHKNTVNESARLSFGEISSIVGCSACPRGMKASPNRSTCIACAQGEPCEVLAEATWQPPDAPIIIPDAPITIATQAAQESSSVFNIVIPIICCIIALMTGLYLCRVYNSTGHWQRKKPAVISSHFNPQYGCL</sequence>
<feature type="signal peptide" evidence="2">
    <location>
        <begin position="1"/>
        <end position="19"/>
    </location>
</feature>
<accession>L1I773</accession>
<keyword evidence="5" id="KW-1185">Reference proteome</keyword>
<dbReference type="AlphaFoldDB" id="L1I773"/>
<dbReference type="RefSeq" id="XP_005819086.1">
    <property type="nucleotide sequence ID" value="XM_005819029.1"/>
</dbReference>
<feature type="transmembrane region" description="Helical" evidence="1">
    <location>
        <begin position="250"/>
        <end position="271"/>
    </location>
</feature>
<organism evidence="3">
    <name type="scientific">Guillardia theta (strain CCMP2712)</name>
    <name type="common">Cryptophyte</name>
    <dbReference type="NCBI Taxonomy" id="905079"/>
    <lineage>
        <taxon>Eukaryota</taxon>
        <taxon>Cryptophyceae</taxon>
        <taxon>Pyrenomonadales</taxon>
        <taxon>Geminigeraceae</taxon>
        <taxon>Guillardia</taxon>
    </lineage>
</organism>
<keyword evidence="1" id="KW-1133">Transmembrane helix</keyword>
<dbReference type="GeneID" id="17288852"/>
<evidence type="ECO:0000256" key="1">
    <source>
        <dbReference type="SAM" id="Phobius"/>
    </source>
</evidence>
<dbReference type="KEGG" id="gtt:GUITHDRAFT_148832"/>
<reference evidence="3 5" key="1">
    <citation type="journal article" date="2012" name="Nature">
        <title>Algal genomes reveal evolutionary mosaicism and the fate of nucleomorphs.</title>
        <authorList>
            <consortium name="DOE Joint Genome Institute"/>
            <person name="Curtis B.A."/>
            <person name="Tanifuji G."/>
            <person name="Burki F."/>
            <person name="Gruber A."/>
            <person name="Irimia M."/>
            <person name="Maruyama S."/>
            <person name="Arias M.C."/>
            <person name="Ball S.G."/>
            <person name="Gile G.H."/>
            <person name="Hirakawa Y."/>
            <person name="Hopkins J.F."/>
            <person name="Kuo A."/>
            <person name="Rensing S.A."/>
            <person name="Schmutz J."/>
            <person name="Symeonidi A."/>
            <person name="Elias M."/>
            <person name="Eveleigh R.J."/>
            <person name="Herman E.K."/>
            <person name="Klute M.J."/>
            <person name="Nakayama T."/>
            <person name="Obornik M."/>
            <person name="Reyes-Prieto A."/>
            <person name="Armbrust E.V."/>
            <person name="Aves S.J."/>
            <person name="Beiko R.G."/>
            <person name="Coutinho P."/>
            <person name="Dacks J.B."/>
            <person name="Durnford D.G."/>
            <person name="Fast N.M."/>
            <person name="Green B.R."/>
            <person name="Grisdale C.J."/>
            <person name="Hempel F."/>
            <person name="Henrissat B."/>
            <person name="Hoppner M.P."/>
            <person name="Ishida K."/>
            <person name="Kim E."/>
            <person name="Koreny L."/>
            <person name="Kroth P.G."/>
            <person name="Liu Y."/>
            <person name="Malik S.B."/>
            <person name="Maier U.G."/>
            <person name="McRose D."/>
            <person name="Mock T."/>
            <person name="Neilson J.A."/>
            <person name="Onodera N.T."/>
            <person name="Poole A.M."/>
            <person name="Pritham E.J."/>
            <person name="Richards T.A."/>
            <person name="Rocap G."/>
            <person name="Roy S.W."/>
            <person name="Sarai C."/>
            <person name="Schaack S."/>
            <person name="Shirato S."/>
            <person name="Slamovits C.H."/>
            <person name="Spencer D.F."/>
            <person name="Suzuki S."/>
            <person name="Worden A.Z."/>
            <person name="Zauner S."/>
            <person name="Barry K."/>
            <person name="Bell C."/>
            <person name="Bharti A.K."/>
            <person name="Crow J.A."/>
            <person name="Grimwood J."/>
            <person name="Kramer R."/>
            <person name="Lindquist E."/>
            <person name="Lucas S."/>
            <person name="Salamov A."/>
            <person name="McFadden G.I."/>
            <person name="Lane C.E."/>
            <person name="Keeling P.J."/>
            <person name="Gray M.W."/>
            <person name="Grigoriev I.V."/>
            <person name="Archibald J.M."/>
        </authorList>
    </citation>
    <scope>NUCLEOTIDE SEQUENCE</scope>
    <source>
        <strain evidence="3 5">CCMP2712</strain>
    </source>
</reference>
<keyword evidence="2" id="KW-0732">Signal</keyword>